<feature type="compositionally biased region" description="Low complexity" evidence="1">
    <location>
        <begin position="28"/>
        <end position="43"/>
    </location>
</feature>
<protein>
    <submittedName>
        <fullName evidence="2">Uncharacterized protein</fullName>
    </submittedName>
</protein>
<organism evidence="2 3">
    <name type="scientific">Phytophthora megakarya</name>
    <dbReference type="NCBI Taxonomy" id="4795"/>
    <lineage>
        <taxon>Eukaryota</taxon>
        <taxon>Sar</taxon>
        <taxon>Stramenopiles</taxon>
        <taxon>Oomycota</taxon>
        <taxon>Peronosporomycetes</taxon>
        <taxon>Peronosporales</taxon>
        <taxon>Peronosporaceae</taxon>
        <taxon>Phytophthora</taxon>
    </lineage>
</organism>
<name>A0A225WMN6_9STRA</name>
<evidence type="ECO:0000313" key="3">
    <source>
        <dbReference type="Proteomes" id="UP000198211"/>
    </source>
</evidence>
<keyword evidence="3" id="KW-1185">Reference proteome</keyword>
<evidence type="ECO:0000313" key="2">
    <source>
        <dbReference type="EMBL" id="OWZ18160.1"/>
    </source>
</evidence>
<feature type="region of interest" description="Disordered" evidence="1">
    <location>
        <begin position="1"/>
        <end position="94"/>
    </location>
</feature>
<dbReference type="Proteomes" id="UP000198211">
    <property type="component" value="Unassembled WGS sequence"/>
</dbReference>
<evidence type="ECO:0000256" key="1">
    <source>
        <dbReference type="SAM" id="MobiDB-lite"/>
    </source>
</evidence>
<reference evidence="3" key="1">
    <citation type="submission" date="2017-03" db="EMBL/GenBank/DDBJ databases">
        <title>Phytopthora megakarya and P. palmivora, two closely related causual agents of cacao black pod achieved similar genome size and gene model numbers by different mechanisms.</title>
        <authorList>
            <person name="Ali S."/>
            <person name="Shao J."/>
            <person name="Larry D.J."/>
            <person name="Kronmiller B."/>
            <person name="Shen D."/>
            <person name="Strem M.D."/>
            <person name="Melnick R.L."/>
            <person name="Guiltinan M.J."/>
            <person name="Tyler B.M."/>
            <person name="Meinhardt L.W."/>
            <person name="Bailey B.A."/>
        </authorList>
    </citation>
    <scope>NUCLEOTIDE SEQUENCE [LARGE SCALE GENOMIC DNA]</scope>
    <source>
        <strain evidence="3">zdho120</strain>
    </source>
</reference>
<dbReference type="EMBL" id="NBNE01000633">
    <property type="protein sequence ID" value="OWZ18160.1"/>
    <property type="molecule type" value="Genomic_DNA"/>
</dbReference>
<accession>A0A225WMN6</accession>
<dbReference type="AlphaFoldDB" id="A0A225WMN6"/>
<gene>
    <name evidence="2" type="ORF">PHMEG_0007800</name>
</gene>
<comment type="caution">
    <text evidence="2">The sequence shown here is derived from an EMBL/GenBank/DDBJ whole genome shotgun (WGS) entry which is preliminary data.</text>
</comment>
<sequence>MRLHPTFYVGRFRPYVHPESSSRDDTTTTRGPSSASPQAASPSTGKGELVPTPQPGCLRWSERLRSRRPSAKTAPVSGQPSEKPERVSTRAWSA</sequence>
<proteinExistence type="predicted"/>